<dbReference type="CTD" id="90871"/>
<dbReference type="OrthoDB" id="6340866at2759"/>
<name>A6J819_RAT</name>
<feature type="compositionally biased region" description="Polar residues" evidence="1">
    <location>
        <begin position="10"/>
        <end position="21"/>
    </location>
</feature>
<proteinExistence type="predicted"/>
<keyword evidence="2" id="KW-1133">Transmembrane helix</keyword>
<feature type="transmembrane region" description="Helical" evidence="2">
    <location>
        <begin position="82"/>
        <end position="101"/>
    </location>
</feature>
<keyword evidence="2" id="KW-0812">Transmembrane</keyword>
<protein>
    <submittedName>
        <fullName evidence="4">RCG55214, isoform CRA_a</fullName>
    </submittedName>
</protein>
<dbReference type="AlphaFoldDB" id="A6J819"/>
<evidence type="ECO:0000256" key="1">
    <source>
        <dbReference type="SAM" id="MobiDB-lite"/>
    </source>
</evidence>
<dbReference type="Proteomes" id="UP000234681">
    <property type="component" value="Chromosome 5"/>
</dbReference>
<dbReference type="InterPro" id="IPR053117">
    <property type="entry name" value="DMAC_Protein"/>
</dbReference>
<reference evidence="4" key="1">
    <citation type="journal article" date="2005" name="Genome Res.">
        <title>Gene and alternative splicing annotation with AIR.</title>
        <authorList>
            <person name="Florea L."/>
            <person name="Di Francesco V."/>
            <person name="Miller J."/>
            <person name="Turner R."/>
            <person name="Yao A."/>
            <person name="Harris M."/>
            <person name="Walenz B."/>
            <person name="Mobarry C."/>
            <person name="Merkulov G.V."/>
            <person name="Charlab R."/>
            <person name="Dew I."/>
            <person name="Deng Z."/>
            <person name="Istrail S."/>
            <person name="Li P."/>
            <person name="Sutton G."/>
        </authorList>
    </citation>
    <scope>NUCLEOTIDE SEQUENCE</scope>
    <source>
        <strain evidence="4">BN</strain>
    </source>
</reference>
<feature type="compositionally biased region" description="Low complexity" evidence="1">
    <location>
        <begin position="22"/>
        <end position="38"/>
    </location>
</feature>
<dbReference type="OMA" id="KMTIGIC"/>
<evidence type="ECO:0000313" key="4">
    <source>
        <dbReference type="EMBL" id="EDM10488.1"/>
    </source>
</evidence>
<dbReference type="RefSeq" id="NP_001193604.1">
    <property type="nucleotide sequence ID" value="NM_001206675.1"/>
</dbReference>
<accession>A6J819</accession>
<dbReference type="Pfam" id="PF15055">
    <property type="entry name" value="DMAC1_Dmo2"/>
    <property type="match status" value="1"/>
</dbReference>
<dbReference type="PANTHER" id="PTHR36469">
    <property type="entry name" value="DISTAL MEMBRANE-ARM ASSEMBLY COMPLEX PROTEIN 1"/>
    <property type="match status" value="1"/>
</dbReference>
<evidence type="ECO:0000256" key="2">
    <source>
        <dbReference type="SAM" id="Phobius"/>
    </source>
</evidence>
<dbReference type="KEGG" id="rno:298147"/>
<dbReference type="AGR" id="RGD:1309148"/>
<dbReference type="EMBL" id="CH473978">
    <property type="protein sequence ID" value="EDM10488.1"/>
    <property type="molecule type" value="Genomic_DNA"/>
</dbReference>
<evidence type="ECO:0000313" key="5">
    <source>
        <dbReference type="RGD" id="1309148"/>
    </source>
</evidence>
<dbReference type="PANTHER" id="PTHR36469:SF1">
    <property type="entry name" value="DISTAL MEMBRANE-ARM ASSEMBLY COMPLEX PROTEIN 1"/>
    <property type="match status" value="1"/>
</dbReference>
<sequence>MGSSFSSSSEFPAQDSTAALTASSSNPPAKAAVSASSAQDPVLKNCWSCRVLSGSTLLGAGTYVYFVARRPLKQGFPPGPGTVVQMVTGISIACWGVIVLIDPKGKDHQDV</sequence>
<feature type="domain" description="Distal membrane-arm assembly complex protein 1-like" evidence="3">
    <location>
        <begin position="45"/>
        <end position="90"/>
    </location>
</feature>
<dbReference type="RGD" id="1309148">
    <property type="gene designation" value="Dmac1"/>
</dbReference>
<evidence type="ECO:0000259" key="3">
    <source>
        <dbReference type="Pfam" id="PF15055"/>
    </source>
</evidence>
<dbReference type="InterPro" id="IPR028036">
    <property type="entry name" value="DMAC1-like_dom"/>
</dbReference>
<gene>
    <name evidence="5" type="primary">Dmac1</name>
    <name evidence="4" type="ORF">rCG_55214</name>
</gene>
<dbReference type="GeneID" id="298147"/>
<feature type="region of interest" description="Disordered" evidence="1">
    <location>
        <begin position="1"/>
        <end position="40"/>
    </location>
</feature>
<keyword evidence="2" id="KW-0472">Membrane</keyword>
<organism evidence="4">
    <name type="scientific">Rattus norvegicus</name>
    <name type="common">Rat</name>
    <dbReference type="NCBI Taxonomy" id="10116"/>
    <lineage>
        <taxon>Eukaryota</taxon>
        <taxon>Metazoa</taxon>
        <taxon>Chordata</taxon>
        <taxon>Craniata</taxon>
        <taxon>Vertebrata</taxon>
        <taxon>Euteleostomi</taxon>
        <taxon>Mammalia</taxon>
        <taxon>Eutheria</taxon>
        <taxon>Euarchontoglires</taxon>
        <taxon>Glires</taxon>
        <taxon>Rodentia</taxon>
        <taxon>Myomorpha</taxon>
        <taxon>Muroidea</taxon>
        <taxon>Muridae</taxon>
        <taxon>Murinae</taxon>
        <taxon>Rattus</taxon>
    </lineage>
</organism>
<reference evidence="4" key="2">
    <citation type="submission" date="2005-09" db="EMBL/GenBank/DDBJ databases">
        <authorList>
            <person name="Mural R.J."/>
            <person name="Li P.W."/>
            <person name="Adams M.D."/>
            <person name="Amanatides P.G."/>
            <person name="Baden-Tillson H."/>
            <person name="Barnstead M."/>
            <person name="Chin S.H."/>
            <person name="Dew I."/>
            <person name="Evans C.A."/>
            <person name="Ferriera S."/>
            <person name="Flanigan M."/>
            <person name="Fosler C."/>
            <person name="Glodek A."/>
            <person name="Gu Z."/>
            <person name="Holt R.A."/>
            <person name="Jennings D."/>
            <person name="Kraft C.L."/>
            <person name="Lu F."/>
            <person name="Nguyen T."/>
            <person name="Nusskern D.R."/>
            <person name="Pfannkoch C.M."/>
            <person name="Sitter C."/>
            <person name="Sutton G.G."/>
            <person name="Venter J.C."/>
            <person name="Wang Z."/>
            <person name="Woodage T."/>
            <person name="Zheng X.H."/>
            <person name="Zhong F."/>
        </authorList>
    </citation>
    <scope>NUCLEOTIDE SEQUENCE</scope>
    <source>
        <strain evidence="4">BN</strain>
    </source>
</reference>